<dbReference type="EMBL" id="ABGD02000005">
    <property type="protein sequence ID" value="EDS12751.1"/>
    <property type="molecule type" value="Genomic_DNA"/>
</dbReference>
<dbReference type="AlphaFoldDB" id="B0P6C6"/>
<dbReference type="HOGENOM" id="CLU_2550912_0_0_9"/>
<gene>
    <name evidence="1" type="ORF">ANACOL_00302</name>
</gene>
<reference evidence="1" key="2">
    <citation type="submission" date="2013-09" db="EMBL/GenBank/DDBJ databases">
        <title>Draft genome sequence of Anaerotruncus colihominis(DSM 17241).</title>
        <authorList>
            <person name="Sudarsanam P."/>
            <person name="Ley R."/>
            <person name="Guruge J."/>
            <person name="Turnbaugh P.J."/>
            <person name="Mahowald M."/>
            <person name="Liep D."/>
            <person name="Gordon J."/>
        </authorList>
    </citation>
    <scope>NUCLEOTIDE SEQUENCE</scope>
    <source>
        <strain evidence="1">DSM 17241</strain>
    </source>
</reference>
<keyword evidence="2" id="KW-1185">Reference proteome</keyword>
<reference evidence="1" key="1">
    <citation type="submission" date="2007-11" db="EMBL/GenBank/DDBJ databases">
        <authorList>
            <person name="Fulton L."/>
            <person name="Clifton S."/>
            <person name="Fulton B."/>
            <person name="Xu J."/>
            <person name="Minx P."/>
            <person name="Pepin K.H."/>
            <person name="Johnson M."/>
            <person name="Thiruvilangam P."/>
            <person name="Bhonagiri V."/>
            <person name="Nash W.E."/>
            <person name="Mardis E.R."/>
            <person name="Wilson R.K."/>
        </authorList>
    </citation>
    <scope>NUCLEOTIDE SEQUENCE [LARGE SCALE GENOMIC DNA]</scope>
    <source>
        <strain evidence="1">DSM 17241</strain>
    </source>
</reference>
<name>B0P6C6_9FIRM</name>
<evidence type="ECO:0000313" key="2">
    <source>
        <dbReference type="Proteomes" id="UP000003803"/>
    </source>
</evidence>
<organism evidence="1 2">
    <name type="scientific">Anaerotruncus colihominis DSM 17241</name>
    <dbReference type="NCBI Taxonomy" id="445972"/>
    <lineage>
        <taxon>Bacteria</taxon>
        <taxon>Bacillati</taxon>
        <taxon>Bacillota</taxon>
        <taxon>Clostridia</taxon>
        <taxon>Eubacteriales</taxon>
        <taxon>Oscillospiraceae</taxon>
        <taxon>Anaerotruncus</taxon>
    </lineage>
</organism>
<proteinExistence type="predicted"/>
<dbReference type="Proteomes" id="UP000003803">
    <property type="component" value="Unassembled WGS sequence"/>
</dbReference>
<sequence>MSILSGRFHDNILRNALKGLFEKSKIPSFSATSGECRVKKPCNPKGFLRFLPSILLLSMKNSAIPLFSNKPWSALCENVNDL</sequence>
<protein>
    <submittedName>
        <fullName evidence="1">Uncharacterized protein</fullName>
    </submittedName>
</protein>
<accession>B0P6C6</accession>
<comment type="caution">
    <text evidence="1">The sequence shown here is derived from an EMBL/GenBank/DDBJ whole genome shotgun (WGS) entry which is preliminary data.</text>
</comment>
<evidence type="ECO:0000313" key="1">
    <source>
        <dbReference type="EMBL" id="EDS12751.1"/>
    </source>
</evidence>